<dbReference type="Gene3D" id="2.30.29.30">
    <property type="entry name" value="Pleckstrin-homology domain (PH domain)/Phosphotyrosine-binding domain (PTB)"/>
    <property type="match status" value="1"/>
</dbReference>
<dbReference type="PANTHER" id="PTHR12673:SF159">
    <property type="entry name" value="LD03170P"/>
    <property type="match status" value="1"/>
</dbReference>
<dbReference type="Gene3D" id="1.20.900.10">
    <property type="entry name" value="Dbl homology (DH) domain"/>
    <property type="match status" value="1"/>
</dbReference>
<dbReference type="InterPro" id="IPR011993">
    <property type="entry name" value="PH-like_dom_sf"/>
</dbReference>
<dbReference type="PROSITE" id="PS50003">
    <property type="entry name" value="PH_DOMAIN"/>
    <property type="match status" value="1"/>
</dbReference>
<comment type="caution">
    <text evidence="4">The sequence shown here is derived from an EMBL/GenBank/DDBJ whole genome shotgun (WGS) entry which is preliminary data.</text>
</comment>
<evidence type="ECO:0000259" key="3">
    <source>
        <dbReference type="PROSITE" id="PS50010"/>
    </source>
</evidence>
<protein>
    <recommendedName>
        <fullName evidence="6">Pleckstrin (PH) domain-containing protein</fullName>
    </recommendedName>
</protein>
<dbReference type="AlphaFoldDB" id="A0A151ZK07"/>
<reference evidence="4 5" key="1">
    <citation type="submission" date="2015-12" db="EMBL/GenBank/DDBJ databases">
        <title>Dictyostelia acquired genes for synthesis and detection of signals that induce cell-type specialization by lateral gene transfer from prokaryotes.</title>
        <authorList>
            <person name="Gloeckner G."/>
            <person name="Schaap P."/>
        </authorList>
    </citation>
    <scope>NUCLEOTIDE SEQUENCE [LARGE SCALE GENOMIC DNA]</scope>
    <source>
        <strain evidence="4 5">TK</strain>
    </source>
</reference>
<feature type="compositionally biased region" description="Polar residues" evidence="1">
    <location>
        <begin position="650"/>
        <end position="667"/>
    </location>
</feature>
<feature type="compositionally biased region" description="Low complexity" evidence="1">
    <location>
        <begin position="609"/>
        <end position="632"/>
    </location>
</feature>
<name>A0A151ZK07_TIELA</name>
<feature type="domain" description="PH" evidence="2">
    <location>
        <begin position="288"/>
        <end position="384"/>
    </location>
</feature>
<accession>A0A151ZK07</accession>
<feature type="compositionally biased region" description="Polar residues" evidence="1">
    <location>
        <begin position="533"/>
        <end position="608"/>
    </location>
</feature>
<evidence type="ECO:0000313" key="4">
    <source>
        <dbReference type="EMBL" id="KYQ94332.1"/>
    </source>
</evidence>
<proteinExistence type="predicted"/>
<dbReference type="SUPFAM" id="SSF48065">
    <property type="entry name" value="DBL homology domain (DH-domain)"/>
    <property type="match status" value="1"/>
</dbReference>
<dbReference type="PANTHER" id="PTHR12673">
    <property type="entry name" value="FACIOGENITAL DYSPLASIA PROTEIN"/>
    <property type="match status" value="1"/>
</dbReference>
<dbReference type="SMART" id="SM00233">
    <property type="entry name" value="PH"/>
    <property type="match status" value="1"/>
</dbReference>
<dbReference type="GO" id="GO:0005737">
    <property type="term" value="C:cytoplasm"/>
    <property type="evidence" value="ECO:0007669"/>
    <property type="project" value="TreeGrafter"/>
</dbReference>
<feature type="compositionally biased region" description="Low complexity" evidence="1">
    <location>
        <begin position="471"/>
        <end position="488"/>
    </location>
</feature>
<evidence type="ECO:0000256" key="1">
    <source>
        <dbReference type="SAM" id="MobiDB-lite"/>
    </source>
</evidence>
<dbReference type="InterPro" id="IPR001849">
    <property type="entry name" value="PH_domain"/>
</dbReference>
<feature type="domain" description="DH" evidence="3">
    <location>
        <begin position="71"/>
        <end position="255"/>
    </location>
</feature>
<dbReference type="InterPro" id="IPR000219">
    <property type="entry name" value="DH_dom"/>
</dbReference>
<dbReference type="SMART" id="SM00325">
    <property type="entry name" value="RhoGEF"/>
    <property type="match status" value="1"/>
</dbReference>
<dbReference type="STRING" id="361077.A0A151ZK07"/>
<gene>
    <name evidence="4" type="ORF">DLAC_11596</name>
</gene>
<feature type="compositionally biased region" description="Polar residues" evidence="1">
    <location>
        <begin position="457"/>
        <end position="470"/>
    </location>
</feature>
<dbReference type="InParanoid" id="A0A151ZK07"/>
<dbReference type="InterPro" id="IPR051092">
    <property type="entry name" value="FYVE_RhoGEF_PH"/>
</dbReference>
<dbReference type="InterPro" id="IPR035899">
    <property type="entry name" value="DBL_dom_sf"/>
</dbReference>
<feature type="compositionally biased region" description="Low complexity" evidence="1">
    <location>
        <begin position="668"/>
        <end position="678"/>
    </location>
</feature>
<dbReference type="OrthoDB" id="4066896at2759"/>
<evidence type="ECO:0000259" key="2">
    <source>
        <dbReference type="PROSITE" id="PS50003"/>
    </source>
</evidence>
<sequence>MNKSIIEENLLDIIQQHQNSQNMLNSSNSNVNGSSCSTDDFSSDTCSLLEEECNLNDNLSLEELILKKERLRQQTVLELVKTETSYVRDLKLIVKLFIEPVRSKISIRDYHDVFGNTERLLNLHREVLAVLEGLPLKPPNQQNIGEVLCNFFNNDEYNNLYQSCCSHQIHCNESFEKLKSTSKVFANCVDEASKNYLIRGLSYQMLIIKPIQRITKYPLLIKSLLENTSSEFSDYKYLQASMQKINDVLEDVNYKKKLADEKNDNDKKLKEIESSLEDTNITNNSNRRFIKEGLASKKIDKELLRLILCSDVMILAKNKTSKATVKQIFQLKNILVRDGIESLPGFTQGFELIVIEKKEKIFSLFFQSESEKKEWFQQIYSMTNQVNESQTLLKYKWFLKKSSSFIGSNGVSSASSTPPFSIDISSLSPSTSKESSPKSESPSYSHTVGTSHGRLVSNPNNTSGVFKQPTSTSNGVVPNGSVNSSGGSLRDRKPPPPPPRVQDIFKKSNESTPINCRSSSPSPPPTSPFILDSQYSPPIFSTANGGLSSKSPNSTLHIKNPSPNNTLNLKSTNPSPNSTLNFKNTNPSPNGTLNLKNPSPTNTLKLSTSGNGSSSPIVINSSSFSRASSLPSFNQTDEDVKPPTPKKMPSTISSIPQSFTDQNSGIHTTTSTPSTPTTVSASKPMLPPRNYVQDDQSENKQQQQQHFEPISKLTKSNSNNKLLPPPLLPPPPLVPPPPIMNPSNNSTTIINTIEFFNNHYYY</sequence>
<dbReference type="Pfam" id="PF00621">
    <property type="entry name" value="RhoGEF"/>
    <property type="match status" value="1"/>
</dbReference>
<feature type="region of interest" description="Disordered" evidence="1">
    <location>
        <begin position="425"/>
        <end position="707"/>
    </location>
</feature>
<dbReference type="FunCoup" id="A0A151ZK07">
    <property type="interactions" value="425"/>
</dbReference>
<dbReference type="PROSITE" id="PS50010">
    <property type="entry name" value="DH_2"/>
    <property type="match status" value="1"/>
</dbReference>
<dbReference type="CDD" id="cd00160">
    <property type="entry name" value="RhoGEF"/>
    <property type="match status" value="1"/>
</dbReference>
<organism evidence="4 5">
    <name type="scientific">Tieghemostelium lacteum</name>
    <name type="common">Slime mold</name>
    <name type="synonym">Dictyostelium lacteum</name>
    <dbReference type="NCBI Taxonomy" id="361077"/>
    <lineage>
        <taxon>Eukaryota</taxon>
        <taxon>Amoebozoa</taxon>
        <taxon>Evosea</taxon>
        <taxon>Eumycetozoa</taxon>
        <taxon>Dictyostelia</taxon>
        <taxon>Dictyosteliales</taxon>
        <taxon>Raperosteliaceae</taxon>
        <taxon>Tieghemostelium</taxon>
    </lineage>
</organism>
<dbReference type="EMBL" id="LODT01000022">
    <property type="protein sequence ID" value="KYQ94332.1"/>
    <property type="molecule type" value="Genomic_DNA"/>
</dbReference>
<dbReference type="Proteomes" id="UP000076078">
    <property type="component" value="Unassembled WGS sequence"/>
</dbReference>
<evidence type="ECO:0008006" key="6">
    <source>
        <dbReference type="Google" id="ProtNLM"/>
    </source>
</evidence>
<evidence type="ECO:0000313" key="5">
    <source>
        <dbReference type="Proteomes" id="UP000076078"/>
    </source>
</evidence>
<dbReference type="GO" id="GO:0005085">
    <property type="term" value="F:guanyl-nucleotide exchange factor activity"/>
    <property type="evidence" value="ECO:0007669"/>
    <property type="project" value="InterPro"/>
</dbReference>
<dbReference type="OMA" id="SHACHDE"/>
<keyword evidence="5" id="KW-1185">Reference proteome</keyword>
<feature type="compositionally biased region" description="Low complexity" evidence="1">
    <location>
        <begin position="425"/>
        <end position="445"/>
    </location>
</feature>
<dbReference type="SUPFAM" id="SSF50729">
    <property type="entry name" value="PH domain-like"/>
    <property type="match status" value="1"/>
</dbReference>